<evidence type="ECO:0000313" key="1">
    <source>
        <dbReference type="EMBL" id="KAI1693112.1"/>
    </source>
</evidence>
<dbReference type="GO" id="GO:0031297">
    <property type="term" value="P:replication fork processing"/>
    <property type="evidence" value="ECO:0007669"/>
    <property type="project" value="TreeGrafter"/>
</dbReference>
<dbReference type="Gene3D" id="1.10.10.1450">
    <property type="match status" value="1"/>
</dbReference>
<dbReference type="GO" id="GO:0000793">
    <property type="term" value="C:condensed chromosome"/>
    <property type="evidence" value="ECO:0007669"/>
    <property type="project" value="TreeGrafter"/>
</dbReference>
<evidence type="ECO:0000313" key="2">
    <source>
        <dbReference type="Proteomes" id="UP001201812"/>
    </source>
</evidence>
<dbReference type="GO" id="GO:0000729">
    <property type="term" value="P:DNA double-strand break processing"/>
    <property type="evidence" value="ECO:0007669"/>
    <property type="project" value="TreeGrafter"/>
</dbReference>
<dbReference type="PANTHER" id="PTHR46060:SF2">
    <property type="entry name" value="HISTONE-LYSINE N-METHYLTRANSFERASE SETMAR"/>
    <property type="match status" value="1"/>
</dbReference>
<protein>
    <submittedName>
        <fullName evidence="1">Histone-lysine N-methyltransferase SETMAR</fullName>
    </submittedName>
</protein>
<dbReference type="GO" id="GO:0035861">
    <property type="term" value="C:site of double-strand break"/>
    <property type="evidence" value="ECO:0007669"/>
    <property type="project" value="TreeGrafter"/>
</dbReference>
<dbReference type="GO" id="GO:0042800">
    <property type="term" value="F:histone H3K4 methyltransferase activity"/>
    <property type="evidence" value="ECO:0007669"/>
    <property type="project" value="TreeGrafter"/>
</dbReference>
<dbReference type="GO" id="GO:0044774">
    <property type="term" value="P:mitotic DNA integrity checkpoint signaling"/>
    <property type="evidence" value="ECO:0007669"/>
    <property type="project" value="TreeGrafter"/>
</dbReference>
<dbReference type="GO" id="GO:0003697">
    <property type="term" value="F:single-stranded DNA binding"/>
    <property type="evidence" value="ECO:0007669"/>
    <property type="project" value="TreeGrafter"/>
</dbReference>
<gene>
    <name evidence="1" type="ORF">DdX_20844</name>
</gene>
<sequence>MDPIKDQVHKDLHRLYKIGISAAEATGRITDFYAKVIVRERQVQNWFKMFKEDRKSAKRKRGSGRPVKTDRKALKNRFFRDREITTREFAAGICSQSTACRWLKKLKRKWRKQREIPHELTQEQKEKRALLRALEEKSPARYIISRQPYSCPTAWQTCAELSCVLGLGDRKRSDPIQKPILSNISIKMLGKHIAVTVKPVI</sequence>
<dbReference type="GO" id="GO:0015074">
    <property type="term" value="P:DNA integration"/>
    <property type="evidence" value="ECO:0007669"/>
    <property type="project" value="TreeGrafter"/>
</dbReference>
<dbReference type="AlphaFoldDB" id="A0AAD4MHD7"/>
<dbReference type="GO" id="GO:0005634">
    <property type="term" value="C:nucleus"/>
    <property type="evidence" value="ECO:0007669"/>
    <property type="project" value="TreeGrafter"/>
</dbReference>
<organism evidence="1 2">
    <name type="scientific">Ditylenchus destructor</name>
    <dbReference type="NCBI Taxonomy" id="166010"/>
    <lineage>
        <taxon>Eukaryota</taxon>
        <taxon>Metazoa</taxon>
        <taxon>Ecdysozoa</taxon>
        <taxon>Nematoda</taxon>
        <taxon>Chromadorea</taxon>
        <taxon>Rhabditida</taxon>
        <taxon>Tylenchina</taxon>
        <taxon>Tylenchomorpha</taxon>
        <taxon>Sphaerularioidea</taxon>
        <taxon>Anguinidae</taxon>
        <taxon>Anguininae</taxon>
        <taxon>Ditylenchus</taxon>
    </lineage>
</organism>
<dbReference type="GO" id="GO:0006303">
    <property type="term" value="P:double-strand break repair via nonhomologous end joining"/>
    <property type="evidence" value="ECO:0007669"/>
    <property type="project" value="TreeGrafter"/>
</dbReference>
<dbReference type="GO" id="GO:0044547">
    <property type="term" value="F:DNA topoisomerase binding"/>
    <property type="evidence" value="ECO:0007669"/>
    <property type="project" value="TreeGrafter"/>
</dbReference>
<dbReference type="GO" id="GO:0000014">
    <property type="term" value="F:single-stranded DNA endodeoxyribonuclease activity"/>
    <property type="evidence" value="ECO:0007669"/>
    <property type="project" value="TreeGrafter"/>
</dbReference>
<keyword evidence="2" id="KW-1185">Reference proteome</keyword>
<dbReference type="GO" id="GO:0003690">
    <property type="term" value="F:double-stranded DNA binding"/>
    <property type="evidence" value="ECO:0007669"/>
    <property type="project" value="TreeGrafter"/>
</dbReference>
<proteinExistence type="predicted"/>
<comment type="caution">
    <text evidence="1">The sequence shown here is derived from an EMBL/GenBank/DDBJ whole genome shotgun (WGS) entry which is preliminary data.</text>
</comment>
<dbReference type="InterPro" id="IPR052709">
    <property type="entry name" value="Transposase-MT_Hybrid"/>
</dbReference>
<dbReference type="EMBL" id="JAKKPZ010000677">
    <property type="protein sequence ID" value="KAI1693112.1"/>
    <property type="molecule type" value="Genomic_DNA"/>
</dbReference>
<name>A0AAD4MHD7_9BILA</name>
<dbReference type="Proteomes" id="UP001201812">
    <property type="component" value="Unassembled WGS sequence"/>
</dbReference>
<reference evidence="1" key="1">
    <citation type="submission" date="2022-01" db="EMBL/GenBank/DDBJ databases">
        <title>Genome Sequence Resource for Two Populations of Ditylenchus destructor, the Migratory Endoparasitic Phytonematode.</title>
        <authorList>
            <person name="Zhang H."/>
            <person name="Lin R."/>
            <person name="Xie B."/>
        </authorList>
    </citation>
    <scope>NUCLEOTIDE SEQUENCE</scope>
    <source>
        <strain evidence="1">BazhouSP</strain>
    </source>
</reference>
<dbReference type="PANTHER" id="PTHR46060">
    <property type="entry name" value="MARINER MOS1 TRANSPOSASE-LIKE PROTEIN"/>
    <property type="match status" value="1"/>
</dbReference>
<dbReference type="GO" id="GO:0046975">
    <property type="term" value="F:histone H3K36 methyltransferase activity"/>
    <property type="evidence" value="ECO:0007669"/>
    <property type="project" value="TreeGrafter"/>
</dbReference>
<accession>A0AAD4MHD7</accession>